<protein>
    <submittedName>
        <fullName evidence="5">Glycosyltransferase family 2 protein</fullName>
        <ecNumber evidence="5">2.4.-.-</ecNumber>
    </submittedName>
</protein>
<accession>A0ABW4Q0H1</accession>
<dbReference type="InterPro" id="IPR029044">
    <property type="entry name" value="Nucleotide-diphossugar_trans"/>
</dbReference>
<dbReference type="Pfam" id="PF13641">
    <property type="entry name" value="Glyco_tranf_2_3"/>
    <property type="match status" value="1"/>
</dbReference>
<evidence type="ECO:0000313" key="6">
    <source>
        <dbReference type="Proteomes" id="UP001597280"/>
    </source>
</evidence>
<keyword evidence="4" id="KW-0812">Transmembrane</keyword>
<dbReference type="PANTHER" id="PTHR43630">
    <property type="entry name" value="POLY-BETA-1,6-N-ACETYL-D-GLUCOSAMINE SYNTHASE"/>
    <property type="match status" value="1"/>
</dbReference>
<reference evidence="6" key="1">
    <citation type="journal article" date="2019" name="Int. J. Syst. Evol. Microbiol.">
        <title>The Global Catalogue of Microorganisms (GCM) 10K type strain sequencing project: providing services to taxonomists for standard genome sequencing and annotation.</title>
        <authorList>
            <consortium name="The Broad Institute Genomics Platform"/>
            <consortium name="The Broad Institute Genome Sequencing Center for Infectious Disease"/>
            <person name="Wu L."/>
            <person name="Ma J."/>
        </authorList>
    </citation>
    <scope>NUCLEOTIDE SEQUENCE [LARGE SCALE GENOMIC DNA]</scope>
    <source>
        <strain evidence="6">JCM 11650</strain>
    </source>
</reference>
<evidence type="ECO:0000256" key="3">
    <source>
        <dbReference type="ARBA" id="ARBA00022679"/>
    </source>
</evidence>
<comment type="similarity">
    <text evidence="1">Belongs to the glycosyltransferase 2 family.</text>
</comment>
<feature type="transmembrane region" description="Helical" evidence="4">
    <location>
        <begin position="370"/>
        <end position="394"/>
    </location>
</feature>
<dbReference type="SUPFAM" id="SSF53448">
    <property type="entry name" value="Nucleotide-diphospho-sugar transferases"/>
    <property type="match status" value="1"/>
</dbReference>
<dbReference type="GO" id="GO:0016757">
    <property type="term" value="F:glycosyltransferase activity"/>
    <property type="evidence" value="ECO:0007669"/>
    <property type="project" value="UniProtKB-KW"/>
</dbReference>
<feature type="transmembrane region" description="Helical" evidence="4">
    <location>
        <begin position="28"/>
        <end position="47"/>
    </location>
</feature>
<proteinExistence type="inferred from homology"/>
<keyword evidence="6" id="KW-1185">Reference proteome</keyword>
<feature type="transmembrane region" description="Helical" evidence="4">
    <location>
        <begin position="400"/>
        <end position="424"/>
    </location>
</feature>
<dbReference type="CDD" id="cd06423">
    <property type="entry name" value="CESA_like"/>
    <property type="match status" value="1"/>
</dbReference>
<sequence>MIELLDLTGTTAHQVVRTVLIWTAWPTLAYFVAINAVYLCLVLLGFADTRRSAARRSVLDLAETATSPVSLGLTVILPAYNESAVIIESVRSALALDYPDHEVVVVNDGSTDPTLAVLRETFDLVESRRVVDTGPHLEIRGRVRGVLEPRDPSIPLVVLDTENSGRSDAVNAGIGLAAKDLVVIMDSDSVMDPDALLLAVQPFLDDPLRVVAAGGNIRAVNGSRVVAGRVTAEGMPRPWLARFQVVEYLRAFSLGRAGWSRLGALLLISGAFGVYRRDVLLAVGALDPDTIGEDFELTLKVHRWCRRRRRDYRVVYVSEPTCWTEVPSTLAVLHRQRARWHRGLWEVLWKYRGMLLNPRYGRIGMLGLPYYWLFELLAPLFEVLGAVIILAALLTGAVNATMTLALLGVAIGCGVLVTILSVLLEEISLRRASTAGDLLLMMGCALLENLGYRQLTAVWRLQGWWQAVRGRTAVWGEMTRSGFDAS</sequence>
<evidence type="ECO:0000256" key="2">
    <source>
        <dbReference type="ARBA" id="ARBA00022676"/>
    </source>
</evidence>
<keyword evidence="4" id="KW-0472">Membrane</keyword>
<keyword evidence="4" id="KW-1133">Transmembrane helix</keyword>
<dbReference type="EC" id="2.4.-.-" evidence="5"/>
<dbReference type="Gene3D" id="3.90.550.10">
    <property type="entry name" value="Spore Coat Polysaccharide Biosynthesis Protein SpsA, Chain A"/>
    <property type="match status" value="1"/>
</dbReference>
<dbReference type="EMBL" id="JBHUFL010000002">
    <property type="protein sequence ID" value="MFD1835201.1"/>
    <property type="molecule type" value="Genomic_DNA"/>
</dbReference>
<evidence type="ECO:0000313" key="5">
    <source>
        <dbReference type="EMBL" id="MFD1835201.1"/>
    </source>
</evidence>
<dbReference type="Proteomes" id="UP001597280">
    <property type="component" value="Unassembled WGS sequence"/>
</dbReference>
<evidence type="ECO:0000256" key="4">
    <source>
        <dbReference type="SAM" id="Phobius"/>
    </source>
</evidence>
<gene>
    <name evidence="5" type="ORF">ACFSDA_08925</name>
</gene>
<keyword evidence="2 5" id="KW-0328">Glycosyltransferase</keyword>
<name>A0ABW4Q0H1_9MICO</name>
<keyword evidence="3 5" id="KW-0808">Transferase</keyword>
<comment type="caution">
    <text evidence="5">The sequence shown here is derived from an EMBL/GenBank/DDBJ whole genome shotgun (WGS) entry which is preliminary data.</text>
</comment>
<evidence type="ECO:0000256" key="1">
    <source>
        <dbReference type="ARBA" id="ARBA00006739"/>
    </source>
</evidence>
<organism evidence="5 6">
    <name type="scientific">Brachybacterium rhamnosum</name>
    <dbReference type="NCBI Taxonomy" id="173361"/>
    <lineage>
        <taxon>Bacteria</taxon>
        <taxon>Bacillati</taxon>
        <taxon>Actinomycetota</taxon>
        <taxon>Actinomycetes</taxon>
        <taxon>Micrococcales</taxon>
        <taxon>Dermabacteraceae</taxon>
        <taxon>Brachybacterium</taxon>
    </lineage>
</organism>
<dbReference type="RefSeq" id="WP_240811250.1">
    <property type="nucleotide sequence ID" value="NZ_BAAAIS010000002.1"/>
</dbReference>
<dbReference type="PANTHER" id="PTHR43630:SF1">
    <property type="entry name" value="POLY-BETA-1,6-N-ACETYL-D-GLUCOSAMINE SYNTHASE"/>
    <property type="match status" value="1"/>
</dbReference>